<feature type="transmembrane region" description="Helical" evidence="1">
    <location>
        <begin position="108"/>
        <end position="126"/>
    </location>
</feature>
<dbReference type="Proteomes" id="UP000232638">
    <property type="component" value="Chromosome"/>
</dbReference>
<dbReference type="KEGG" id="tsy:THSYN_05445"/>
<organism evidence="2 3">
    <name type="scientific">Candidatus Thiodictyon syntrophicum</name>
    <dbReference type="NCBI Taxonomy" id="1166950"/>
    <lineage>
        <taxon>Bacteria</taxon>
        <taxon>Pseudomonadati</taxon>
        <taxon>Pseudomonadota</taxon>
        <taxon>Gammaproteobacteria</taxon>
        <taxon>Chromatiales</taxon>
        <taxon>Chromatiaceae</taxon>
        <taxon>Thiodictyon</taxon>
    </lineage>
</organism>
<dbReference type="Pfam" id="PF11086">
    <property type="entry name" value="DUF2878"/>
    <property type="match status" value="1"/>
</dbReference>
<proteinExistence type="predicted"/>
<keyword evidence="1" id="KW-1133">Transmembrane helix</keyword>
<gene>
    <name evidence="2" type="ORF">THSYN_05445</name>
</gene>
<protein>
    <recommendedName>
        <fullName evidence="4">DUF2878 domain-containing protein</fullName>
    </recommendedName>
</protein>
<evidence type="ECO:0000256" key="1">
    <source>
        <dbReference type="SAM" id="Phobius"/>
    </source>
</evidence>
<evidence type="ECO:0000313" key="3">
    <source>
        <dbReference type="Proteomes" id="UP000232638"/>
    </source>
</evidence>
<feature type="transmembrane region" description="Helical" evidence="1">
    <location>
        <begin position="82"/>
        <end position="101"/>
    </location>
</feature>
<keyword evidence="1" id="KW-0472">Membrane</keyword>
<dbReference type="EMBL" id="CP020370">
    <property type="protein sequence ID" value="AUB84661.1"/>
    <property type="molecule type" value="Genomic_DNA"/>
</dbReference>
<dbReference type="InterPro" id="IPR021306">
    <property type="entry name" value="DUF2878"/>
</dbReference>
<accession>A0A2K8UHR9</accession>
<sequence length="177" mass="18615">MNFVAYQIAWFACVLGGAHQLPWVGVAVTAVAVAIHLVLVPAPGRDALLILTVAAIGALWDGLLVGLGILEYPSGVVLPWLAPVWIIAMWAGFATTLHVSLRWLLGRWRLATLFGALGGPLAYYAGMRLGAVNFPDPVVALAVLAGGWSILMPLACWIAIKLDFDPPGLGDEVATGP</sequence>
<keyword evidence="1" id="KW-0812">Transmembrane</keyword>
<feature type="transmembrane region" description="Helical" evidence="1">
    <location>
        <begin position="20"/>
        <end position="40"/>
    </location>
</feature>
<evidence type="ECO:0000313" key="2">
    <source>
        <dbReference type="EMBL" id="AUB84661.1"/>
    </source>
</evidence>
<evidence type="ECO:0008006" key="4">
    <source>
        <dbReference type="Google" id="ProtNLM"/>
    </source>
</evidence>
<reference evidence="2 3" key="1">
    <citation type="submission" date="2017-03" db="EMBL/GenBank/DDBJ databases">
        <title>Complete genome sequence of Candidatus 'Thiodictyon syntrophicum' sp. nov. strain Cad16T, a photolithoautotroph purple sulfur bacterium isolated from an alpine meromictic lake.</title>
        <authorList>
            <person name="Luedin S.M."/>
            <person name="Pothier J.F."/>
            <person name="Danza F."/>
            <person name="Storelli N."/>
            <person name="Wittwer M."/>
            <person name="Tonolla M."/>
        </authorList>
    </citation>
    <scope>NUCLEOTIDE SEQUENCE [LARGE SCALE GENOMIC DNA]</scope>
    <source>
        <strain evidence="2 3">Cad16T</strain>
    </source>
</reference>
<feature type="transmembrane region" description="Helical" evidence="1">
    <location>
        <begin position="138"/>
        <end position="160"/>
    </location>
</feature>
<keyword evidence="3" id="KW-1185">Reference proteome</keyword>
<dbReference type="OrthoDB" id="288800at2"/>
<dbReference type="AlphaFoldDB" id="A0A2K8UHR9"/>
<feature type="transmembrane region" description="Helical" evidence="1">
    <location>
        <begin position="47"/>
        <end position="70"/>
    </location>
</feature>
<name>A0A2K8UHR9_9GAMM</name>